<organism evidence="2 3">
    <name type="scientific">Ciona savignyi</name>
    <name type="common">Pacific transparent sea squirt</name>
    <dbReference type="NCBI Taxonomy" id="51511"/>
    <lineage>
        <taxon>Eukaryota</taxon>
        <taxon>Metazoa</taxon>
        <taxon>Chordata</taxon>
        <taxon>Tunicata</taxon>
        <taxon>Ascidiacea</taxon>
        <taxon>Phlebobranchia</taxon>
        <taxon>Cionidae</taxon>
        <taxon>Ciona</taxon>
    </lineage>
</organism>
<dbReference type="HOGENOM" id="CLU_1028684_0_0_1"/>
<dbReference type="Proteomes" id="UP000007875">
    <property type="component" value="Unassembled WGS sequence"/>
</dbReference>
<feature type="compositionally biased region" description="Polar residues" evidence="1">
    <location>
        <begin position="44"/>
        <end position="54"/>
    </location>
</feature>
<reference evidence="2" key="3">
    <citation type="submission" date="2025-09" db="UniProtKB">
        <authorList>
            <consortium name="Ensembl"/>
        </authorList>
    </citation>
    <scope>IDENTIFICATION</scope>
</reference>
<reference evidence="3" key="1">
    <citation type="submission" date="2003-08" db="EMBL/GenBank/DDBJ databases">
        <authorList>
            <person name="Birren B."/>
            <person name="Nusbaum C."/>
            <person name="Abebe A."/>
            <person name="Abouelleil A."/>
            <person name="Adekoya E."/>
            <person name="Ait-zahra M."/>
            <person name="Allen N."/>
            <person name="Allen T."/>
            <person name="An P."/>
            <person name="Anderson M."/>
            <person name="Anderson S."/>
            <person name="Arachchi H."/>
            <person name="Armbruster J."/>
            <person name="Bachantsang P."/>
            <person name="Baldwin J."/>
            <person name="Barry A."/>
            <person name="Bayul T."/>
            <person name="Blitshsteyn B."/>
            <person name="Bloom T."/>
            <person name="Blye J."/>
            <person name="Boguslavskiy L."/>
            <person name="Borowsky M."/>
            <person name="Boukhgalter B."/>
            <person name="Brunache A."/>
            <person name="Butler J."/>
            <person name="Calixte N."/>
            <person name="Calvo S."/>
            <person name="Camarata J."/>
            <person name="Campo K."/>
            <person name="Chang J."/>
            <person name="Cheshatsang Y."/>
            <person name="Citroen M."/>
            <person name="Collymore A."/>
            <person name="Considine T."/>
            <person name="Cook A."/>
            <person name="Cooke P."/>
            <person name="Corum B."/>
            <person name="Cuomo C."/>
            <person name="David R."/>
            <person name="Dawoe T."/>
            <person name="Degray S."/>
            <person name="Dodge S."/>
            <person name="Dooley K."/>
            <person name="Dorje P."/>
            <person name="Dorjee K."/>
            <person name="Dorris L."/>
            <person name="Duffey N."/>
            <person name="Dupes A."/>
            <person name="Elkins T."/>
            <person name="Engels R."/>
            <person name="Erickson J."/>
            <person name="Farina A."/>
            <person name="Faro S."/>
            <person name="Ferreira P."/>
            <person name="Fischer H."/>
            <person name="Fitzgerald M."/>
            <person name="Foley K."/>
            <person name="Gage D."/>
            <person name="Galagan J."/>
            <person name="Gearin G."/>
            <person name="Gnerre S."/>
            <person name="Gnirke A."/>
            <person name="Goyette A."/>
            <person name="Graham J."/>
            <person name="Grandbois E."/>
            <person name="Gyaltsen K."/>
            <person name="Hafez N."/>
            <person name="Hagopian D."/>
            <person name="Hagos B."/>
            <person name="Hall J."/>
            <person name="Hatcher B."/>
            <person name="Heller A."/>
            <person name="Higgins H."/>
            <person name="Honan T."/>
            <person name="Horn A."/>
            <person name="Houde N."/>
            <person name="Hughes L."/>
            <person name="Hulme W."/>
            <person name="Husby E."/>
            <person name="Iliev I."/>
            <person name="Jaffe D."/>
            <person name="Jones C."/>
            <person name="Kamal M."/>
            <person name="Kamat A."/>
            <person name="Kamvysselis M."/>
            <person name="Karlsson E."/>
            <person name="Kells C."/>
            <person name="Kieu A."/>
            <person name="Kisner P."/>
            <person name="Kodira C."/>
            <person name="Kulbokas E."/>
            <person name="Labutti K."/>
            <person name="Lama D."/>
            <person name="Landers T."/>
            <person name="Leger J."/>
            <person name="Levine S."/>
            <person name="Lewis D."/>
            <person name="Lewis T."/>
            <person name="Lindblad-toh K."/>
            <person name="Liu X."/>
            <person name="Lokyitsang T."/>
            <person name="Lokyitsang Y."/>
            <person name="Lucien O."/>
            <person name="Lui A."/>
            <person name="Ma L.J."/>
            <person name="Mabbitt R."/>
            <person name="Macdonald J."/>
            <person name="Maclean C."/>
            <person name="Major J."/>
            <person name="Manning J."/>
            <person name="Marabella R."/>
            <person name="Maru K."/>
            <person name="Matthews C."/>
            <person name="Mauceli E."/>
            <person name="Mccarthy M."/>
            <person name="Mcdonough S."/>
            <person name="Mcghee T."/>
            <person name="Meldrim J."/>
            <person name="Meneus L."/>
            <person name="Mesirov J."/>
            <person name="Mihalev A."/>
            <person name="Mihova T."/>
            <person name="Mikkelsen T."/>
            <person name="Mlenga V."/>
            <person name="Moru K."/>
            <person name="Mozes J."/>
            <person name="Mulrain L."/>
            <person name="Munson G."/>
            <person name="Naylor J."/>
            <person name="Newes C."/>
            <person name="Nguyen C."/>
            <person name="Nguyen N."/>
            <person name="Nguyen T."/>
            <person name="Nicol R."/>
            <person name="Nielsen C."/>
            <person name="Nizzari M."/>
            <person name="Norbu C."/>
            <person name="Norbu N."/>
            <person name="O'donnell P."/>
            <person name="Okoawo O."/>
            <person name="O'leary S."/>
            <person name="Omotosho B."/>
            <person name="O'neill K."/>
            <person name="Osman S."/>
            <person name="Parker S."/>
            <person name="Perrin D."/>
            <person name="Phunkhang P."/>
            <person name="Piqani B."/>
            <person name="Purcell S."/>
            <person name="Rachupka T."/>
            <person name="Ramasamy U."/>
            <person name="Rameau R."/>
            <person name="Ray V."/>
            <person name="Raymond C."/>
            <person name="Retta R."/>
            <person name="Richardson S."/>
            <person name="Rise C."/>
            <person name="Rodriguez J."/>
            <person name="Rogers J."/>
            <person name="Rogov P."/>
            <person name="Rutman M."/>
            <person name="Schupbach R."/>
            <person name="Seaman C."/>
            <person name="Settipalli S."/>
            <person name="Sharpe T."/>
            <person name="Sheridan J."/>
            <person name="Sherpa N."/>
            <person name="Shi J."/>
            <person name="Smirnov S."/>
            <person name="Smith C."/>
            <person name="Sougnez C."/>
            <person name="Spencer B."/>
            <person name="Stalker J."/>
            <person name="Stange-thomann N."/>
            <person name="Stavropoulos S."/>
            <person name="Stetson K."/>
            <person name="Stone C."/>
            <person name="Stone S."/>
            <person name="Stubbs M."/>
            <person name="Talamas J."/>
            <person name="Tchuinga P."/>
            <person name="Tenzing P."/>
            <person name="Tesfaye S."/>
            <person name="Theodore J."/>
            <person name="Thoulutsang Y."/>
            <person name="Topham K."/>
            <person name="Towey S."/>
            <person name="Tsamla T."/>
            <person name="Tsomo N."/>
            <person name="Vallee D."/>
            <person name="Vassiliev H."/>
            <person name="Venkataraman V."/>
            <person name="Vinson J."/>
            <person name="Vo A."/>
            <person name="Wade C."/>
            <person name="Wang S."/>
            <person name="Wangchuk T."/>
            <person name="Wangdi T."/>
            <person name="Whittaker C."/>
            <person name="Wilkinson J."/>
            <person name="Wu Y."/>
            <person name="Wyman D."/>
            <person name="Yadav S."/>
            <person name="Yang S."/>
            <person name="Yang X."/>
            <person name="Yeager S."/>
            <person name="Yee E."/>
            <person name="Young G."/>
            <person name="Zainoun J."/>
            <person name="Zembeck L."/>
            <person name="Zimmer A."/>
            <person name="Zody M."/>
            <person name="Lander E."/>
        </authorList>
    </citation>
    <scope>NUCLEOTIDE SEQUENCE [LARGE SCALE GENOMIC DNA]</scope>
</reference>
<keyword evidence="3" id="KW-1185">Reference proteome</keyword>
<feature type="compositionally biased region" description="Polar residues" evidence="1">
    <location>
        <begin position="134"/>
        <end position="150"/>
    </location>
</feature>
<accession>H2YMM9</accession>
<dbReference type="STRING" id="51511.ENSCSAVP00000006581"/>
<feature type="compositionally biased region" description="Polar residues" evidence="1">
    <location>
        <begin position="229"/>
        <end position="242"/>
    </location>
</feature>
<feature type="compositionally biased region" description="Polar residues" evidence="1">
    <location>
        <begin position="157"/>
        <end position="166"/>
    </location>
</feature>
<dbReference type="OMA" id="FESNAWE"/>
<feature type="compositionally biased region" description="Low complexity" evidence="1">
    <location>
        <begin position="202"/>
        <end position="220"/>
    </location>
</feature>
<feature type="region of interest" description="Disordered" evidence="1">
    <location>
        <begin position="107"/>
        <end position="271"/>
    </location>
</feature>
<dbReference type="eggNOG" id="KOG2056">
    <property type="taxonomic scope" value="Eukaryota"/>
</dbReference>
<protein>
    <recommendedName>
        <fullName evidence="4">ENTH domain-containing protein</fullName>
    </recommendedName>
</protein>
<dbReference type="GeneTree" id="ENSGT00730000113250"/>
<evidence type="ECO:0000313" key="3">
    <source>
        <dbReference type="Proteomes" id="UP000007875"/>
    </source>
</evidence>
<name>H2YMM9_CIOSA</name>
<sequence length="271" mass="29195">MAEKLRDGIGRELRYMEYKFRKRRTDQQKVKKKVKENQYGKNYPTMSEFSSEQLSPDIAEAVPSNTGEEQLQLQVALAMSREDASEQEKAQQSDKIRLELALKESQKAAAVANTSPTHPVNGSVDPWGQPAAKPQNNADLFGGSTTNGFESNAWEVPSSNSNNSLFQAAPPQPANNTWVAPSTGLLPPPMKSPVRQNSPWGAAPAQAPAAVPAPVQATPPDLWGAAPASQPQVDPWGSNQQPPQAPIDPWANMSAAPTAPQPQVDPWGSST</sequence>
<dbReference type="InParanoid" id="H2YMM9"/>
<evidence type="ECO:0000313" key="2">
    <source>
        <dbReference type="Ensembl" id="ENSCSAVP00000006581.1"/>
    </source>
</evidence>
<dbReference type="InterPro" id="IPR003903">
    <property type="entry name" value="UIM_dom"/>
</dbReference>
<evidence type="ECO:0000256" key="1">
    <source>
        <dbReference type="SAM" id="MobiDB-lite"/>
    </source>
</evidence>
<dbReference type="Ensembl" id="ENSCSAVT00000006665.1">
    <property type="protein sequence ID" value="ENSCSAVP00000006581.1"/>
    <property type="gene ID" value="ENSCSAVG00000003946.1"/>
</dbReference>
<dbReference type="AlphaFoldDB" id="H2YMM9"/>
<feature type="region of interest" description="Disordered" evidence="1">
    <location>
        <begin position="24"/>
        <end position="54"/>
    </location>
</feature>
<reference evidence="2" key="2">
    <citation type="submission" date="2025-08" db="UniProtKB">
        <authorList>
            <consortium name="Ensembl"/>
        </authorList>
    </citation>
    <scope>IDENTIFICATION</scope>
</reference>
<proteinExistence type="predicted"/>
<evidence type="ECO:0008006" key="4">
    <source>
        <dbReference type="Google" id="ProtNLM"/>
    </source>
</evidence>
<dbReference type="PROSITE" id="PS50330">
    <property type="entry name" value="UIM"/>
    <property type="match status" value="1"/>
</dbReference>